<comment type="function">
    <text evidence="11">Involved in lipopolysaccharide (LPS) biosynthesis. Catalyzes the transfer of 3-deoxy-D-manno-octulosonate (Kdo) residue(s) from CMP-Kdo to lipid IV(A), the tetraacyldisaccharide-1,4'-bisphosphate precursor of lipid A.</text>
</comment>
<dbReference type="FunFam" id="3.40.50.11720:FF:000001">
    <property type="entry name" value="3-deoxy-D-manno-octulosonic acid transferase"/>
    <property type="match status" value="1"/>
</dbReference>
<evidence type="ECO:0000256" key="7">
    <source>
        <dbReference type="ARBA" id="ARBA00031445"/>
    </source>
</evidence>
<dbReference type="Pfam" id="PF00534">
    <property type="entry name" value="Glycos_transf_1"/>
    <property type="match status" value="1"/>
</dbReference>
<evidence type="ECO:0000256" key="2">
    <source>
        <dbReference type="ARBA" id="ARBA00004713"/>
    </source>
</evidence>
<dbReference type="NCBIfam" id="NF004388">
    <property type="entry name" value="PRK05749.1-4"/>
    <property type="match status" value="1"/>
</dbReference>
<dbReference type="AlphaFoldDB" id="A0A1H7QQW3"/>
<dbReference type="InterPro" id="IPR007507">
    <property type="entry name" value="Glycos_transf_N"/>
</dbReference>
<dbReference type="InterPro" id="IPR001296">
    <property type="entry name" value="Glyco_trans_1"/>
</dbReference>
<evidence type="ECO:0000256" key="3">
    <source>
        <dbReference type="ARBA" id="ARBA00012621"/>
    </source>
</evidence>
<keyword evidence="11" id="KW-0448">Lipopolysaccharide biosynthesis</keyword>
<dbReference type="RefSeq" id="WP_085285493.1">
    <property type="nucleotide sequence ID" value="NZ_FOBI01000012.1"/>
</dbReference>
<feature type="domain" description="Glycosyl transferase family 1" evidence="12">
    <location>
        <begin position="251"/>
        <end position="408"/>
    </location>
</feature>
<evidence type="ECO:0000259" key="13">
    <source>
        <dbReference type="Pfam" id="PF04413"/>
    </source>
</evidence>
<gene>
    <name evidence="14" type="ORF">SAMN05216262_11273</name>
</gene>
<feature type="active site" description="Proton acceptor" evidence="9">
    <location>
        <position position="64"/>
    </location>
</feature>
<evidence type="ECO:0000256" key="4">
    <source>
        <dbReference type="ARBA" id="ARBA00019077"/>
    </source>
</evidence>
<dbReference type="GO" id="GO:0030313">
    <property type="term" value="C:cell envelope"/>
    <property type="evidence" value="ECO:0007669"/>
    <property type="project" value="UniProtKB-SubCell"/>
</dbReference>
<evidence type="ECO:0000256" key="9">
    <source>
        <dbReference type="PIRSR" id="PIRSR639901-1"/>
    </source>
</evidence>
<comment type="pathway">
    <text evidence="2 11">Bacterial outer membrane biogenesis; LPS core biosynthesis.</text>
</comment>
<dbReference type="OrthoDB" id="9789797at2"/>
<evidence type="ECO:0000256" key="10">
    <source>
        <dbReference type="PIRSR" id="PIRSR639901-2"/>
    </source>
</evidence>
<comment type="subcellular location">
    <subcellularLocation>
        <location evidence="1">Cell envelope</location>
    </subcellularLocation>
    <subcellularLocation>
        <location evidence="11">Cell membrane</location>
    </subcellularLocation>
</comment>
<evidence type="ECO:0000256" key="1">
    <source>
        <dbReference type="ARBA" id="ARBA00004196"/>
    </source>
</evidence>
<dbReference type="PANTHER" id="PTHR42755:SF1">
    <property type="entry name" value="3-DEOXY-D-MANNO-OCTULOSONIC ACID TRANSFERASE, MITOCHONDRIAL-RELATED"/>
    <property type="match status" value="1"/>
</dbReference>
<keyword evidence="5" id="KW-0997">Cell inner membrane</keyword>
<evidence type="ECO:0000259" key="12">
    <source>
        <dbReference type="Pfam" id="PF00534"/>
    </source>
</evidence>
<dbReference type="InterPro" id="IPR038107">
    <property type="entry name" value="Glycos_transf_N_sf"/>
</dbReference>
<accession>A0A1H7QQW3</accession>
<dbReference type="SUPFAM" id="SSF53756">
    <property type="entry name" value="UDP-Glycosyltransferase/glycogen phosphorylase"/>
    <property type="match status" value="1"/>
</dbReference>
<evidence type="ECO:0000256" key="11">
    <source>
        <dbReference type="RuleBase" id="RU365103"/>
    </source>
</evidence>
<dbReference type="STRING" id="641665.GCA_002104455_01113"/>
<proteinExistence type="inferred from homology"/>
<keyword evidence="6 11" id="KW-0808">Transferase</keyword>
<dbReference type="GO" id="GO:0005886">
    <property type="term" value="C:plasma membrane"/>
    <property type="evidence" value="ECO:0007669"/>
    <property type="project" value="UniProtKB-SubCell"/>
</dbReference>
<name>A0A1H7QQW3_9GAMM</name>
<dbReference type="PANTHER" id="PTHR42755">
    <property type="entry name" value="3-DEOXY-MANNO-OCTULOSONATE CYTIDYLYLTRANSFERASE"/>
    <property type="match status" value="1"/>
</dbReference>
<evidence type="ECO:0000256" key="5">
    <source>
        <dbReference type="ARBA" id="ARBA00022519"/>
    </source>
</evidence>
<evidence type="ECO:0000313" key="14">
    <source>
        <dbReference type="EMBL" id="SEL50390.1"/>
    </source>
</evidence>
<keyword evidence="5" id="KW-0472">Membrane</keyword>
<reference evidence="15" key="1">
    <citation type="submission" date="2016-10" db="EMBL/GenBank/DDBJ databases">
        <authorList>
            <person name="Varghese N."/>
            <person name="Submissions S."/>
        </authorList>
    </citation>
    <scope>NUCLEOTIDE SEQUENCE [LARGE SCALE GENOMIC DNA]</scope>
    <source>
        <strain evidence="15">CGMCC 1.9127</strain>
    </source>
</reference>
<keyword evidence="15" id="KW-1185">Reference proteome</keyword>
<dbReference type="InterPro" id="IPR039901">
    <property type="entry name" value="Kdotransferase"/>
</dbReference>
<dbReference type="Pfam" id="PF04413">
    <property type="entry name" value="Glycos_transf_N"/>
    <property type="match status" value="1"/>
</dbReference>
<dbReference type="Gene3D" id="3.40.50.11720">
    <property type="entry name" value="3-Deoxy-D-manno-octulosonic-acid transferase, N-terminal domain"/>
    <property type="match status" value="1"/>
</dbReference>
<dbReference type="EC" id="2.4.99.12" evidence="3 11"/>
<keyword evidence="11" id="KW-1003">Cell membrane</keyword>
<feature type="domain" description="3-deoxy-D-manno-octulosonic-acid transferase N-terminal" evidence="13">
    <location>
        <begin position="37"/>
        <end position="215"/>
    </location>
</feature>
<evidence type="ECO:0000313" key="15">
    <source>
        <dbReference type="Proteomes" id="UP000199297"/>
    </source>
</evidence>
<dbReference type="GO" id="GO:0009245">
    <property type="term" value="P:lipid A biosynthetic process"/>
    <property type="evidence" value="ECO:0007669"/>
    <property type="project" value="TreeGrafter"/>
</dbReference>
<dbReference type="Proteomes" id="UP000199297">
    <property type="component" value="Unassembled WGS sequence"/>
</dbReference>
<organism evidence="14 15">
    <name type="scientific">Colwellia chukchiensis</name>
    <dbReference type="NCBI Taxonomy" id="641665"/>
    <lineage>
        <taxon>Bacteria</taxon>
        <taxon>Pseudomonadati</taxon>
        <taxon>Pseudomonadota</taxon>
        <taxon>Gammaproteobacteria</taxon>
        <taxon>Alteromonadales</taxon>
        <taxon>Colwelliaceae</taxon>
        <taxon>Colwellia</taxon>
    </lineage>
</organism>
<protein>
    <recommendedName>
        <fullName evidence="4 11">3-deoxy-D-manno-octulosonic acid transferase</fullName>
        <shortName evidence="11">Kdo transferase</shortName>
        <ecNumber evidence="3 11">2.4.99.12</ecNumber>
    </recommendedName>
    <alternativeName>
        <fullName evidence="7 11">Lipid IV(A) 3-deoxy-D-manno-octulosonic acid transferase</fullName>
    </alternativeName>
</protein>
<dbReference type="GO" id="GO:0043842">
    <property type="term" value="F:Kdo transferase activity"/>
    <property type="evidence" value="ECO:0007669"/>
    <property type="project" value="UniProtKB-EC"/>
</dbReference>
<comment type="catalytic activity">
    <reaction evidence="8 11">
        <text>lipid IVA (E. coli) + CMP-3-deoxy-beta-D-manno-octulosonate = alpha-Kdo-(2-&gt;6)-lipid IVA (E. coli) + CMP + H(+)</text>
        <dbReference type="Rhea" id="RHEA:28066"/>
        <dbReference type="ChEBI" id="CHEBI:15378"/>
        <dbReference type="ChEBI" id="CHEBI:58603"/>
        <dbReference type="ChEBI" id="CHEBI:60364"/>
        <dbReference type="ChEBI" id="CHEBI:60377"/>
        <dbReference type="ChEBI" id="CHEBI:85987"/>
        <dbReference type="EC" id="2.4.99.12"/>
    </reaction>
</comment>
<dbReference type="Gene3D" id="3.40.50.2000">
    <property type="entry name" value="Glycogen Phosphorylase B"/>
    <property type="match status" value="1"/>
</dbReference>
<feature type="site" description="Transition state stabilizer" evidence="10">
    <location>
        <position position="212"/>
    </location>
</feature>
<dbReference type="UniPathway" id="UPA00958"/>
<comment type="similarity">
    <text evidence="11">Belongs to the glycosyltransferase group 1 family.</text>
</comment>
<sequence length="429" mass="47623">MHFTLALVLYRIFFLLLTPILLLALLLRSITQQAYRQRLGERLGILPKQLQANGIVIHGASVGEIIALKPFIELLLNYYNDLPITVTSFTPTGSAQVKKLFADKVQHCYLPLDNLLSSHLFLQRLQPQAMIFMETELWPNLIAQCHRQQVKLMLINGRLSAKSMRSYQKLTYLLSPTIQRFDKILTQSQVNQDNFLTLGARPAQCTLSGNLKFDIAINKALAAKQQELASLLNEPRNIWLIASTHPGDEALALKAFNQVKQQDKTALLVIVPRHPERFEQVATLAQNAGNTVIRRSQKQSVTLATQVWVIDSLGELLAACALANVVTMGGSFSDIGGHNPLEPALFKKPIIVGPDMSNFSEILTQLHTANAIVQLSNDQPIPEALAEAVIRLLSDNNFAESLGNNAYQVVQANQGATRLTFNALQQLLQ</sequence>
<dbReference type="EMBL" id="FOBI01000012">
    <property type="protein sequence ID" value="SEL50390.1"/>
    <property type="molecule type" value="Genomic_DNA"/>
</dbReference>
<evidence type="ECO:0000256" key="8">
    <source>
        <dbReference type="ARBA" id="ARBA00049183"/>
    </source>
</evidence>
<evidence type="ECO:0000256" key="6">
    <source>
        <dbReference type="ARBA" id="ARBA00022679"/>
    </source>
</evidence>
<dbReference type="GO" id="GO:0009244">
    <property type="term" value="P:lipopolysaccharide core region biosynthetic process"/>
    <property type="evidence" value="ECO:0007669"/>
    <property type="project" value="UniProtKB-UniRule"/>
</dbReference>
<feature type="site" description="Transition state stabilizer" evidence="10">
    <location>
        <position position="134"/>
    </location>
</feature>